<dbReference type="AlphaFoldDB" id="W5J558"/>
<reference evidence="3" key="2">
    <citation type="submission" date="2010-05" db="EMBL/GenBank/DDBJ databases">
        <authorList>
            <person name="Almeida L.G."/>
            <person name="Nicolas M.F."/>
            <person name="Souza R.C."/>
            <person name="Vasconcelos A.T.R."/>
        </authorList>
    </citation>
    <scope>NUCLEOTIDE SEQUENCE</scope>
</reference>
<organism evidence="3">
    <name type="scientific">Anopheles darlingi</name>
    <name type="common">Mosquito</name>
    <dbReference type="NCBI Taxonomy" id="43151"/>
    <lineage>
        <taxon>Eukaryota</taxon>
        <taxon>Metazoa</taxon>
        <taxon>Ecdysozoa</taxon>
        <taxon>Arthropoda</taxon>
        <taxon>Hexapoda</taxon>
        <taxon>Insecta</taxon>
        <taxon>Pterygota</taxon>
        <taxon>Neoptera</taxon>
        <taxon>Endopterygota</taxon>
        <taxon>Diptera</taxon>
        <taxon>Nematocera</taxon>
        <taxon>Culicoidea</taxon>
        <taxon>Culicidae</taxon>
        <taxon>Anophelinae</taxon>
        <taxon>Anopheles</taxon>
    </lineage>
</organism>
<feature type="domain" description="DUF4806" evidence="2">
    <location>
        <begin position="177"/>
        <end position="254"/>
    </location>
</feature>
<evidence type="ECO:0000256" key="1">
    <source>
        <dbReference type="SAM" id="MobiDB-lite"/>
    </source>
</evidence>
<evidence type="ECO:0000259" key="2">
    <source>
        <dbReference type="Pfam" id="PF16064"/>
    </source>
</evidence>
<evidence type="ECO:0000313" key="3">
    <source>
        <dbReference type="EMBL" id="ETN58543.1"/>
    </source>
</evidence>
<evidence type="ECO:0000313" key="4">
    <source>
        <dbReference type="EnsemblMetazoa" id="ADAC009885-PA"/>
    </source>
</evidence>
<feature type="region of interest" description="Disordered" evidence="1">
    <location>
        <begin position="115"/>
        <end position="137"/>
    </location>
</feature>
<reference evidence="3" key="3">
    <citation type="journal article" date="2013" name="Nucleic Acids Res.">
        <title>The genome of Anopheles darlingi, the main neotropical malaria vector.</title>
        <authorList>
            <person name="Marinotti O."/>
            <person name="Cerqueira G.C."/>
            <person name="de Almeida L.G."/>
            <person name="Ferro M.I."/>
            <person name="Loreto E.L."/>
            <person name="Zaha A."/>
            <person name="Teixeira S.M."/>
            <person name="Wespiser A.R."/>
            <person name="Almeida E Silva A."/>
            <person name="Schlindwein A.D."/>
            <person name="Pacheco A.C."/>
            <person name="Silva A.L."/>
            <person name="Graveley B.R."/>
            <person name="Walenz B.P."/>
            <person name="Lima Bde A."/>
            <person name="Ribeiro C.A."/>
            <person name="Nunes-Silva C.G."/>
            <person name="de Carvalho C.R."/>
            <person name="Soares C.M."/>
            <person name="de Menezes C.B."/>
            <person name="Matiolli C."/>
            <person name="Caffrey D."/>
            <person name="Araujo D.A."/>
            <person name="de Oliveira D.M."/>
            <person name="Golenbock D."/>
            <person name="Grisard E.C."/>
            <person name="Fantinatti-Garboggini F."/>
            <person name="de Carvalho F.M."/>
            <person name="Barcellos F.G."/>
            <person name="Prosdocimi F."/>
            <person name="May G."/>
            <person name="Azevedo Junior G.M."/>
            <person name="Guimaraes G.M."/>
            <person name="Goldman G.H."/>
            <person name="Padilha I.Q."/>
            <person name="Batista Jda S."/>
            <person name="Ferro J.A."/>
            <person name="Ribeiro J.M."/>
            <person name="Fietto J.L."/>
            <person name="Dabbas K.M."/>
            <person name="Cerdeira L."/>
            <person name="Agnez-Lima L.F."/>
            <person name="Brocchi M."/>
            <person name="de Carvalho M.O."/>
            <person name="Teixeira Mde M."/>
            <person name="Diniz Maia Mde M."/>
            <person name="Goldman M.H."/>
            <person name="Cruz Schneider M.P."/>
            <person name="Felipe M.S."/>
            <person name="Hungria M."/>
            <person name="Nicolas M.F."/>
            <person name="Pereira M."/>
            <person name="Montes M.A."/>
            <person name="Cantao M.E."/>
            <person name="Vincentz M."/>
            <person name="Rafael M.S."/>
            <person name="Silverman N."/>
            <person name="Stoco P.H."/>
            <person name="Souza R.C."/>
            <person name="Vicentini R."/>
            <person name="Gazzinelli R.T."/>
            <person name="Neves Rde O."/>
            <person name="Silva R."/>
            <person name="Astolfi-Filho S."/>
            <person name="Maciel T.E."/>
            <person name="Urmenyi T.P."/>
            <person name="Tadei W.P."/>
            <person name="Camargo E.P."/>
            <person name="de Vasconcelos A.T."/>
        </authorList>
    </citation>
    <scope>NUCLEOTIDE SEQUENCE</scope>
</reference>
<dbReference type="Proteomes" id="UP000000673">
    <property type="component" value="Unassembled WGS sequence"/>
</dbReference>
<dbReference type="STRING" id="43151.W5J558"/>
<sequence length="333" mass="36860">MSGLPPNLPPLTGNYIIKIVPTSTGGQQFTLQQQAPQQFSVQQQTAPSFPAGGSPALVYRHQQTEPGNAHSAEIATLVRQVLSEIAELEKSMGIVKLPDVPSETELLLEADMARSASTPPLTDSEEADQGQQGDDLSMSALDPSVSALVEKALKLIKKSETPYAIPIIKPPMPFSQVKSLAELEELEAKAADKAFIVSVIKAVGYLEGGGRTACLQLADKFFDRLFIAQCCWAGKTSNKIPIKNYKNTINLLYRTARYSDLKLTYWEAADVVYQVVKNWKPEATRKRKATMRRKKRMYSINENNDPDVTLDISMISEESASENEPDEEVEPWW</sequence>
<dbReference type="Pfam" id="PF16064">
    <property type="entry name" value="DUF4806"/>
    <property type="match status" value="1"/>
</dbReference>
<protein>
    <recommendedName>
        <fullName evidence="2">DUF4806 domain-containing protein</fullName>
    </recommendedName>
</protein>
<proteinExistence type="predicted"/>
<dbReference type="InterPro" id="IPR032071">
    <property type="entry name" value="DUF4806"/>
</dbReference>
<dbReference type="EMBL" id="ADMH02002130">
    <property type="protein sequence ID" value="ETN58543.1"/>
    <property type="molecule type" value="Genomic_DNA"/>
</dbReference>
<dbReference type="VEuPathDB" id="VectorBase:ADAR2_008258"/>
<name>W5J558_ANODA</name>
<reference evidence="4" key="4">
    <citation type="submission" date="2015-06" db="UniProtKB">
        <authorList>
            <consortium name="EnsemblMetazoa"/>
        </authorList>
    </citation>
    <scope>IDENTIFICATION</scope>
</reference>
<dbReference type="EnsemblMetazoa" id="ADAC009885-RA">
    <property type="protein sequence ID" value="ADAC009885-PA"/>
    <property type="gene ID" value="ADAC009885"/>
</dbReference>
<keyword evidence="5" id="KW-1185">Reference proteome</keyword>
<dbReference type="VEuPathDB" id="VectorBase:ADAC009885"/>
<reference evidence="3 5" key="1">
    <citation type="journal article" date="2010" name="BMC Genomics">
        <title>Combination of measures distinguishes pre-miRNAs from other stem-loops in the genome of the newly sequenced Anopheles darlingi.</title>
        <authorList>
            <person name="Mendes N.D."/>
            <person name="Freitas A.T."/>
            <person name="Vasconcelos A.T."/>
            <person name="Sagot M.F."/>
        </authorList>
    </citation>
    <scope>NUCLEOTIDE SEQUENCE</scope>
</reference>
<evidence type="ECO:0000313" key="5">
    <source>
        <dbReference type="Proteomes" id="UP000000673"/>
    </source>
</evidence>
<dbReference type="HOGENOM" id="CLU_834762_0_0_1"/>
<gene>
    <name evidence="3" type="ORF">AND_009885</name>
</gene>
<accession>W5J558</accession>